<keyword evidence="13" id="KW-1185">Reference proteome</keyword>
<name>D1PXV8_9BACT</name>
<dbReference type="EC" id="5.2.1.8" evidence="10"/>
<comment type="catalytic activity">
    <reaction evidence="1 9 10">
        <text>[protein]-peptidylproline (omega=180) = [protein]-peptidylproline (omega=0)</text>
        <dbReference type="Rhea" id="RHEA:16237"/>
        <dbReference type="Rhea" id="RHEA-COMP:10747"/>
        <dbReference type="Rhea" id="RHEA-COMP:10748"/>
        <dbReference type="ChEBI" id="CHEBI:83833"/>
        <dbReference type="ChEBI" id="CHEBI:83834"/>
        <dbReference type="EC" id="5.2.1.8"/>
    </reaction>
</comment>
<evidence type="ECO:0000256" key="2">
    <source>
        <dbReference type="ARBA" id="ARBA00004496"/>
    </source>
</evidence>
<dbReference type="PANTHER" id="PTHR47861">
    <property type="entry name" value="FKBP-TYPE PEPTIDYL-PROLYL CIS-TRANS ISOMERASE SLYD"/>
    <property type="match status" value="1"/>
</dbReference>
<dbReference type="InterPro" id="IPR048261">
    <property type="entry name" value="SlpA/SlyD-like_ins_sf"/>
</dbReference>
<evidence type="ECO:0000259" key="11">
    <source>
        <dbReference type="PROSITE" id="PS50059"/>
    </source>
</evidence>
<dbReference type="PROSITE" id="PS50059">
    <property type="entry name" value="FKBP_PPIASE"/>
    <property type="match status" value="1"/>
</dbReference>
<evidence type="ECO:0000256" key="10">
    <source>
        <dbReference type="RuleBase" id="RU003915"/>
    </source>
</evidence>
<dbReference type="InterPro" id="IPR001179">
    <property type="entry name" value="PPIase_FKBP_dom"/>
</dbReference>
<gene>
    <name evidence="12" type="primary">slyD</name>
    <name evidence="12" type="ORF">HMPREF0645_1793</name>
</gene>
<evidence type="ECO:0000256" key="9">
    <source>
        <dbReference type="PROSITE-ProRule" id="PRU00277"/>
    </source>
</evidence>
<dbReference type="Pfam" id="PF00254">
    <property type="entry name" value="FKBP_C"/>
    <property type="match status" value="1"/>
</dbReference>
<keyword evidence="7 9" id="KW-0413">Isomerase</keyword>
<comment type="caution">
    <text evidence="12">The sequence shown here is derived from an EMBL/GenBank/DDBJ whole genome shotgun (WGS) entry which is preliminary data.</text>
</comment>
<evidence type="ECO:0000256" key="8">
    <source>
        <dbReference type="ARBA" id="ARBA00037071"/>
    </source>
</evidence>
<dbReference type="PANTHER" id="PTHR47861:SF3">
    <property type="entry name" value="FKBP-TYPE PEPTIDYL-PROLYL CIS-TRANS ISOMERASE SLYD"/>
    <property type="match status" value="1"/>
</dbReference>
<proteinExistence type="inferred from homology"/>
<dbReference type="GO" id="GO:0003755">
    <property type="term" value="F:peptidyl-prolyl cis-trans isomerase activity"/>
    <property type="evidence" value="ECO:0007669"/>
    <property type="project" value="UniProtKB-UniRule"/>
</dbReference>
<evidence type="ECO:0000313" key="13">
    <source>
        <dbReference type="Proteomes" id="UP000003160"/>
    </source>
</evidence>
<dbReference type="HOGENOM" id="CLU_098197_0_0_10"/>
<organism evidence="12 13">
    <name type="scientific">Hallella bergensis DSM 17361</name>
    <dbReference type="NCBI Taxonomy" id="585502"/>
    <lineage>
        <taxon>Bacteria</taxon>
        <taxon>Pseudomonadati</taxon>
        <taxon>Bacteroidota</taxon>
        <taxon>Bacteroidia</taxon>
        <taxon>Bacteroidales</taxon>
        <taxon>Prevotellaceae</taxon>
        <taxon>Hallella</taxon>
    </lineage>
</organism>
<accession>D1PXV8</accession>
<feature type="domain" description="PPIase FKBP-type" evidence="11">
    <location>
        <begin position="1"/>
        <end position="88"/>
    </location>
</feature>
<dbReference type="InterPro" id="IPR046357">
    <property type="entry name" value="PPIase_dom_sf"/>
</dbReference>
<evidence type="ECO:0000256" key="3">
    <source>
        <dbReference type="ARBA" id="ARBA00006577"/>
    </source>
</evidence>
<evidence type="ECO:0000256" key="5">
    <source>
        <dbReference type="ARBA" id="ARBA00023110"/>
    </source>
</evidence>
<dbReference type="OrthoDB" id="9808891at2"/>
<comment type="function">
    <text evidence="8">Also involved in hydrogenase metallocenter assembly, probably by participating in the nickel insertion step. This function in hydrogenase biosynthesis requires chaperone activity and the presence of the metal-binding domain, but not PPIase activity.</text>
</comment>
<dbReference type="AlphaFoldDB" id="D1PXV8"/>
<evidence type="ECO:0000256" key="6">
    <source>
        <dbReference type="ARBA" id="ARBA00023186"/>
    </source>
</evidence>
<reference evidence="12 13" key="1">
    <citation type="submission" date="2009-10" db="EMBL/GenBank/DDBJ databases">
        <authorList>
            <person name="Qin X."/>
            <person name="Bachman B."/>
            <person name="Battles P."/>
            <person name="Bell A."/>
            <person name="Bess C."/>
            <person name="Bickham C."/>
            <person name="Chaboub L."/>
            <person name="Chen D."/>
            <person name="Coyle M."/>
            <person name="Deiros D.R."/>
            <person name="Dinh H."/>
            <person name="Forbes L."/>
            <person name="Fowler G."/>
            <person name="Francisco L."/>
            <person name="Fu Q."/>
            <person name="Gubbala S."/>
            <person name="Hale W."/>
            <person name="Han Y."/>
            <person name="Hemphill L."/>
            <person name="Highlander S.K."/>
            <person name="Hirani K."/>
            <person name="Hogues M."/>
            <person name="Jackson L."/>
            <person name="Jakkamsetti A."/>
            <person name="Javaid M."/>
            <person name="Jiang H."/>
            <person name="Korchina V."/>
            <person name="Kovar C."/>
            <person name="Lara F."/>
            <person name="Lee S."/>
            <person name="Mata R."/>
            <person name="Mathew T."/>
            <person name="Moen C."/>
            <person name="Morales K."/>
            <person name="Munidasa M."/>
            <person name="Nazareth L."/>
            <person name="Ngo R."/>
            <person name="Nguyen L."/>
            <person name="Okwuonu G."/>
            <person name="Ongeri F."/>
            <person name="Patil S."/>
            <person name="Petrosino J."/>
            <person name="Pham C."/>
            <person name="Pham P."/>
            <person name="Pu L.-L."/>
            <person name="Puazo M."/>
            <person name="Raj R."/>
            <person name="Reid J."/>
            <person name="Rouhana J."/>
            <person name="Saada N."/>
            <person name="Shang Y."/>
            <person name="Simmons D."/>
            <person name="Thornton R."/>
            <person name="Warren J."/>
            <person name="Weissenberger G."/>
            <person name="Zhang J."/>
            <person name="Zhang L."/>
            <person name="Zhou C."/>
            <person name="Zhu D."/>
            <person name="Muzny D."/>
            <person name="Worley K."/>
            <person name="Gibbs R."/>
        </authorList>
    </citation>
    <scope>NUCLEOTIDE SEQUENCE [LARGE SCALE GENOMIC DNA]</scope>
    <source>
        <strain evidence="12 13">DSM 17361</strain>
    </source>
</reference>
<sequence length="201" mass="21989">MDNKINKYIKASYQLYDTTDGQNELIEQITDDQPFVFISGLGMVLDELEKNLVGLETGNKFDITLQPEQAYGVYSDEHVVELDKQIFFVNGKFDQANVYPNATIPLQNEDGVYFFGQVMEVSTDKVKVDLNNPLAGKALNFKGEIVENREASTAEVADMLNKLSGGGCKGNCKCGGHGQDGGCECDGHGQDGGCCGKHHQH</sequence>
<dbReference type="EMBL" id="ACKS01000072">
    <property type="protein sequence ID" value="EFA43779.1"/>
    <property type="molecule type" value="Genomic_DNA"/>
</dbReference>
<dbReference type="GO" id="GO:0005737">
    <property type="term" value="C:cytoplasm"/>
    <property type="evidence" value="ECO:0007669"/>
    <property type="project" value="UniProtKB-SubCell"/>
</dbReference>
<dbReference type="Gene3D" id="3.10.50.40">
    <property type="match status" value="1"/>
</dbReference>
<keyword evidence="5 9" id="KW-0697">Rotamase</keyword>
<dbReference type="Proteomes" id="UP000003160">
    <property type="component" value="Unassembled WGS sequence"/>
</dbReference>
<comment type="subcellular location">
    <subcellularLocation>
        <location evidence="2">Cytoplasm</location>
    </subcellularLocation>
</comment>
<dbReference type="RefSeq" id="WP_007173896.1">
    <property type="nucleotide sequence ID" value="NZ_GG704781.1"/>
</dbReference>
<evidence type="ECO:0000256" key="7">
    <source>
        <dbReference type="ARBA" id="ARBA00023235"/>
    </source>
</evidence>
<dbReference type="eggNOG" id="COG1047">
    <property type="taxonomic scope" value="Bacteria"/>
</dbReference>
<keyword evidence="4" id="KW-0963">Cytoplasm</keyword>
<evidence type="ECO:0000256" key="1">
    <source>
        <dbReference type="ARBA" id="ARBA00000971"/>
    </source>
</evidence>
<evidence type="ECO:0000313" key="12">
    <source>
        <dbReference type="EMBL" id="EFA43779.1"/>
    </source>
</evidence>
<dbReference type="SUPFAM" id="SSF54534">
    <property type="entry name" value="FKBP-like"/>
    <property type="match status" value="1"/>
</dbReference>
<dbReference type="GO" id="GO:0042026">
    <property type="term" value="P:protein refolding"/>
    <property type="evidence" value="ECO:0007669"/>
    <property type="project" value="UniProtKB-ARBA"/>
</dbReference>
<comment type="similarity">
    <text evidence="3 10">Belongs to the FKBP-type PPIase family.</text>
</comment>
<evidence type="ECO:0000256" key="4">
    <source>
        <dbReference type="ARBA" id="ARBA00022490"/>
    </source>
</evidence>
<protein>
    <recommendedName>
        <fullName evidence="10">Peptidyl-prolyl cis-trans isomerase</fullName>
        <ecNumber evidence="10">5.2.1.8</ecNumber>
    </recommendedName>
</protein>
<keyword evidence="6" id="KW-0143">Chaperone</keyword>
<dbReference type="Gene3D" id="2.40.10.330">
    <property type="match status" value="1"/>
</dbReference>